<feature type="region of interest" description="Disordered" evidence="11">
    <location>
        <begin position="115"/>
        <end position="135"/>
    </location>
</feature>
<protein>
    <recommendedName>
        <fullName evidence="9 10">UDP-N-acetylmuramoylalanine--D-glutamate ligase</fullName>
        <ecNumber evidence="9 10">6.3.2.9</ecNumber>
    </recommendedName>
    <alternativeName>
        <fullName evidence="9">D-glutamic acid-adding enzyme</fullName>
    </alternativeName>
    <alternativeName>
        <fullName evidence="9">UDP-N-acetylmuramoyl-L-alanyl-D-glutamate synthetase</fullName>
    </alternativeName>
</protein>
<gene>
    <name evidence="14" type="primary">murD_2</name>
    <name evidence="9" type="synonym">murD</name>
    <name evidence="14" type="ORF">GCM10022214_82360</name>
</gene>
<proteinExistence type="inferred from homology"/>
<comment type="pathway">
    <text evidence="2 9 10">Cell wall biogenesis; peptidoglycan biosynthesis.</text>
</comment>
<dbReference type="Gene3D" id="3.90.190.20">
    <property type="entry name" value="Mur ligase, C-terminal domain"/>
    <property type="match status" value="1"/>
</dbReference>
<sequence length="486" mass="50118">MGDWRDRAVCVAGLGVSGRAAARVLAERGARVTVVEARDDDALRDRAERLRADAGVTVRLGDGDTLPAGTDLVVTSPGWRPDVPLLSAAATAGIEIIGEVELAWRLAHGTRSEARDAVRSGGSSPLEQQGGAGGQGAAPWLALTGTNGKTTAVRMLACMLTAAGHRAVAVGNVGTPIVEAVLDKYDVLAVELSSYQLHWSSTVAPYAAAVLNVAPDHIDWHGSFEAYAADKGRIYAPGTVAIVNADDPVSTRLGGPGAKGFTLGTPAPGQLGVVEDLLVDRAFVPDPRREAVELAELSDVRPYAPHNVANALAAAALARAYGVPPEAVREGLRAFTPDPHRIAHVANVDGVDYVDDSKATNPHAAAASLASCRSAVWIAGGLLKGADVDDLVRACADRLRGVVLLGADRARIAESLARHAPDVPVVDVPDTDTGAMDRVVSAAAGLARPGDTVLLAPAGASFDMFASYGARGDAFAAAVRRLAESR</sequence>
<dbReference type="Pfam" id="PF08245">
    <property type="entry name" value="Mur_ligase_M"/>
    <property type="match status" value="1"/>
</dbReference>
<dbReference type="InterPro" id="IPR004101">
    <property type="entry name" value="Mur_ligase_C"/>
</dbReference>
<dbReference type="InterPro" id="IPR013221">
    <property type="entry name" value="Mur_ligase_cen"/>
</dbReference>
<dbReference type="Gene3D" id="3.40.1190.10">
    <property type="entry name" value="Mur-like, catalytic domain"/>
    <property type="match status" value="1"/>
</dbReference>
<keyword evidence="6 9" id="KW-0547">Nucleotide-binding</keyword>
<keyword evidence="7 9" id="KW-0067">ATP-binding</keyword>
<evidence type="ECO:0000256" key="6">
    <source>
        <dbReference type="ARBA" id="ARBA00022741"/>
    </source>
</evidence>
<comment type="subcellular location">
    <subcellularLocation>
        <location evidence="1 9 10">Cytoplasm</location>
    </subcellularLocation>
</comment>
<dbReference type="GO" id="GO:0016874">
    <property type="term" value="F:ligase activity"/>
    <property type="evidence" value="ECO:0007669"/>
    <property type="project" value="UniProtKB-KW"/>
</dbReference>
<feature type="domain" description="Mur ligase central" evidence="13">
    <location>
        <begin position="144"/>
        <end position="318"/>
    </location>
</feature>
<dbReference type="InterPro" id="IPR036615">
    <property type="entry name" value="Mur_ligase_C_dom_sf"/>
</dbReference>
<dbReference type="SUPFAM" id="SSF53623">
    <property type="entry name" value="MurD-like peptide ligases, catalytic domain"/>
    <property type="match status" value="1"/>
</dbReference>
<evidence type="ECO:0000259" key="12">
    <source>
        <dbReference type="Pfam" id="PF02875"/>
    </source>
</evidence>
<dbReference type="HAMAP" id="MF_00639">
    <property type="entry name" value="MurD"/>
    <property type="match status" value="1"/>
</dbReference>
<dbReference type="SUPFAM" id="SSF53244">
    <property type="entry name" value="MurD-like peptide ligases, peptide-binding domain"/>
    <property type="match status" value="1"/>
</dbReference>
<dbReference type="PANTHER" id="PTHR43692:SF1">
    <property type="entry name" value="UDP-N-ACETYLMURAMOYLALANINE--D-GLUTAMATE LIGASE"/>
    <property type="match status" value="1"/>
</dbReference>
<dbReference type="InterPro" id="IPR018109">
    <property type="entry name" value="Folylpolyglutamate_synth_CS"/>
</dbReference>
<keyword evidence="8 9" id="KW-0131">Cell cycle</keyword>
<dbReference type="PANTHER" id="PTHR43692">
    <property type="entry name" value="UDP-N-ACETYLMURAMOYLALANINE--D-GLUTAMATE LIGASE"/>
    <property type="match status" value="1"/>
</dbReference>
<dbReference type="Gene3D" id="3.40.50.720">
    <property type="entry name" value="NAD(P)-binding Rossmann-like Domain"/>
    <property type="match status" value="1"/>
</dbReference>
<evidence type="ECO:0000256" key="3">
    <source>
        <dbReference type="ARBA" id="ARBA00022490"/>
    </source>
</evidence>
<feature type="domain" description="Mur ligase C-terminal" evidence="12">
    <location>
        <begin position="340"/>
        <end position="459"/>
    </location>
</feature>
<evidence type="ECO:0000256" key="4">
    <source>
        <dbReference type="ARBA" id="ARBA00022598"/>
    </source>
</evidence>
<dbReference type="Pfam" id="PF21799">
    <property type="entry name" value="MurD-like_N"/>
    <property type="match status" value="1"/>
</dbReference>
<evidence type="ECO:0000256" key="10">
    <source>
        <dbReference type="RuleBase" id="RU003664"/>
    </source>
</evidence>
<feature type="binding site" evidence="9">
    <location>
        <begin position="145"/>
        <end position="151"/>
    </location>
    <ligand>
        <name>ATP</name>
        <dbReference type="ChEBI" id="CHEBI:30616"/>
    </ligand>
</feature>
<organism evidence="14 15">
    <name type="scientific">Actinomadura miaoliensis</name>
    <dbReference type="NCBI Taxonomy" id="430685"/>
    <lineage>
        <taxon>Bacteria</taxon>
        <taxon>Bacillati</taxon>
        <taxon>Actinomycetota</taxon>
        <taxon>Actinomycetes</taxon>
        <taxon>Streptosporangiales</taxon>
        <taxon>Thermomonosporaceae</taxon>
        <taxon>Actinomadura</taxon>
    </lineage>
</organism>
<name>A0ABP7X3G4_9ACTN</name>
<reference evidence="15" key="1">
    <citation type="journal article" date="2019" name="Int. J. Syst. Evol. Microbiol.">
        <title>The Global Catalogue of Microorganisms (GCM) 10K type strain sequencing project: providing services to taxonomists for standard genome sequencing and annotation.</title>
        <authorList>
            <consortium name="The Broad Institute Genomics Platform"/>
            <consortium name="The Broad Institute Genome Sequencing Center for Infectious Disease"/>
            <person name="Wu L."/>
            <person name="Ma J."/>
        </authorList>
    </citation>
    <scope>NUCLEOTIDE SEQUENCE [LARGE SCALE GENOMIC DNA]</scope>
    <source>
        <strain evidence="15">JCM 16702</strain>
    </source>
</reference>
<keyword evidence="5 9" id="KW-0132">Cell division</keyword>
<accession>A0ABP7X3G4</accession>
<keyword evidence="3 9" id="KW-0963">Cytoplasm</keyword>
<dbReference type="PROSITE" id="PS01011">
    <property type="entry name" value="FOLYLPOLYGLU_SYNT_1"/>
    <property type="match status" value="1"/>
</dbReference>
<evidence type="ECO:0000313" key="14">
    <source>
        <dbReference type="EMBL" id="GAA4103593.1"/>
    </source>
</evidence>
<comment type="catalytic activity">
    <reaction evidence="9 10">
        <text>UDP-N-acetyl-alpha-D-muramoyl-L-alanine + D-glutamate + ATP = UDP-N-acetyl-alpha-D-muramoyl-L-alanyl-D-glutamate + ADP + phosphate + H(+)</text>
        <dbReference type="Rhea" id="RHEA:16429"/>
        <dbReference type="ChEBI" id="CHEBI:15378"/>
        <dbReference type="ChEBI" id="CHEBI:29986"/>
        <dbReference type="ChEBI" id="CHEBI:30616"/>
        <dbReference type="ChEBI" id="CHEBI:43474"/>
        <dbReference type="ChEBI" id="CHEBI:83898"/>
        <dbReference type="ChEBI" id="CHEBI:83900"/>
        <dbReference type="ChEBI" id="CHEBI:456216"/>
        <dbReference type="EC" id="6.3.2.9"/>
    </reaction>
</comment>
<dbReference type="EC" id="6.3.2.9" evidence="9 10"/>
<keyword evidence="9 10" id="KW-0133">Cell shape</keyword>
<evidence type="ECO:0000256" key="1">
    <source>
        <dbReference type="ARBA" id="ARBA00004496"/>
    </source>
</evidence>
<dbReference type="Proteomes" id="UP001500683">
    <property type="component" value="Unassembled WGS sequence"/>
</dbReference>
<evidence type="ECO:0000256" key="9">
    <source>
        <dbReference type="HAMAP-Rule" id="MF_00639"/>
    </source>
</evidence>
<evidence type="ECO:0000256" key="5">
    <source>
        <dbReference type="ARBA" id="ARBA00022618"/>
    </source>
</evidence>
<comment type="similarity">
    <text evidence="9">Belongs to the MurCDEF family.</text>
</comment>
<dbReference type="NCBIfam" id="TIGR01087">
    <property type="entry name" value="murD"/>
    <property type="match status" value="1"/>
</dbReference>
<dbReference type="RefSeq" id="WP_344958503.1">
    <property type="nucleotide sequence ID" value="NZ_BAAAZG010000073.1"/>
</dbReference>
<dbReference type="Pfam" id="PF02875">
    <property type="entry name" value="Mur_ligase_C"/>
    <property type="match status" value="1"/>
</dbReference>
<evidence type="ECO:0000256" key="7">
    <source>
        <dbReference type="ARBA" id="ARBA00022840"/>
    </source>
</evidence>
<dbReference type="InterPro" id="IPR005762">
    <property type="entry name" value="MurD"/>
</dbReference>
<evidence type="ECO:0000313" key="15">
    <source>
        <dbReference type="Proteomes" id="UP001500683"/>
    </source>
</evidence>
<dbReference type="InterPro" id="IPR036565">
    <property type="entry name" value="Mur-like_cat_sf"/>
</dbReference>
<dbReference type="SUPFAM" id="SSF51984">
    <property type="entry name" value="MurCD N-terminal domain"/>
    <property type="match status" value="1"/>
</dbReference>
<evidence type="ECO:0000256" key="11">
    <source>
        <dbReference type="SAM" id="MobiDB-lite"/>
    </source>
</evidence>
<comment type="caution">
    <text evidence="14">The sequence shown here is derived from an EMBL/GenBank/DDBJ whole genome shotgun (WGS) entry which is preliminary data.</text>
</comment>
<evidence type="ECO:0000256" key="2">
    <source>
        <dbReference type="ARBA" id="ARBA00004752"/>
    </source>
</evidence>
<keyword evidence="9 10" id="KW-0961">Cell wall biogenesis/degradation</keyword>
<keyword evidence="4 9" id="KW-0436">Ligase</keyword>
<keyword evidence="9 10" id="KW-0573">Peptidoglycan synthesis</keyword>
<dbReference type="EMBL" id="BAAAZG010000073">
    <property type="protein sequence ID" value="GAA4103593.1"/>
    <property type="molecule type" value="Genomic_DNA"/>
</dbReference>
<evidence type="ECO:0000256" key="8">
    <source>
        <dbReference type="ARBA" id="ARBA00023306"/>
    </source>
</evidence>
<comment type="function">
    <text evidence="9 10">Cell wall formation. Catalyzes the addition of glutamate to the nucleotide precursor UDP-N-acetylmuramoyl-L-alanine (UMA).</text>
</comment>
<keyword evidence="15" id="KW-1185">Reference proteome</keyword>
<evidence type="ECO:0000259" key="13">
    <source>
        <dbReference type="Pfam" id="PF08245"/>
    </source>
</evidence>